<organism evidence="5 6">
    <name type="scientific">Streptomyces osmaniensis</name>
    <dbReference type="NCBI Taxonomy" id="593134"/>
    <lineage>
        <taxon>Bacteria</taxon>
        <taxon>Bacillati</taxon>
        <taxon>Actinomycetota</taxon>
        <taxon>Actinomycetes</taxon>
        <taxon>Kitasatosporales</taxon>
        <taxon>Streptomycetaceae</taxon>
        <taxon>Streptomyces</taxon>
    </lineage>
</organism>
<evidence type="ECO:0000256" key="2">
    <source>
        <dbReference type="ARBA" id="ARBA00023125"/>
    </source>
</evidence>
<comment type="caution">
    <text evidence="5">The sequence shown here is derived from an EMBL/GenBank/DDBJ whole genome shotgun (WGS) entry which is preliminary data.</text>
</comment>
<dbReference type="PANTHER" id="PTHR46796">
    <property type="entry name" value="HTH-TYPE TRANSCRIPTIONAL ACTIVATOR RHAS-RELATED"/>
    <property type="match status" value="1"/>
</dbReference>
<dbReference type="SMART" id="SM00342">
    <property type="entry name" value="HTH_ARAC"/>
    <property type="match status" value="1"/>
</dbReference>
<dbReference type="InterPro" id="IPR018060">
    <property type="entry name" value="HTH_AraC"/>
</dbReference>
<accession>A0ABP6Y096</accession>
<dbReference type="InterPro" id="IPR018062">
    <property type="entry name" value="HTH_AraC-typ_CS"/>
</dbReference>
<gene>
    <name evidence="5" type="ORF">GCM10022295_65330</name>
</gene>
<name>A0ABP6Y096_9ACTN</name>
<keyword evidence="2" id="KW-0238">DNA-binding</keyword>
<dbReference type="RefSeq" id="WP_346184766.1">
    <property type="nucleotide sequence ID" value="NZ_BAABCE010000014.1"/>
</dbReference>
<dbReference type="PROSITE" id="PS00041">
    <property type="entry name" value="HTH_ARAC_FAMILY_1"/>
    <property type="match status" value="1"/>
</dbReference>
<dbReference type="InterPro" id="IPR050204">
    <property type="entry name" value="AraC_XylS_family_regulators"/>
</dbReference>
<reference evidence="6" key="1">
    <citation type="journal article" date="2019" name="Int. J. Syst. Evol. Microbiol.">
        <title>The Global Catalogue of Microorganisms (GCM) 10K type strain sequencing project: providing services to taxonomists for standard genome sequencing and annotation.</title>
        <authorList>
            <consortium name="The Broad Institute Genomics Platform"/>
            <consortium name="The Broad Institute Genome Sequencing Center for Infectious Disease"/>
            <person name="Wu L."/>
            <person name="Ma J."/>
        </authorList>
    </citation>
    <scope>NUCLEOTIDE SEQUENCE [LARGE SCALE GENOMIC DNA]</scope>
    <source>
        <strain evidence="6">JCM 17656</strain>
    </source>
</reference>
<proteinExistence type="predicted"/>
<evidence type="ECO:0000259" key="4">
    <source>
        <dbReference type="PROSITE" id="PS01124"/>
    </source>
</evidence>
<feature type="domain" description="HTH araC/xylS-type" evidence="4">
    <location>
        <begin position="158"/>
        <end position="259"/>
    </location>
</feature>
<dbReference type="PANTHER" id="PTHR46796:SF6">
    <property type="entry name" value="ARAC SUBFAMILY"/>
    <property type="match status" value="1"/>
</dbReference>
<protein>
    <recommendedName>
        <fullName evidence="4">HTH araC/xylS-type domain-containing protein</fullName>
    </recommendedName>
</protein>
<keyword evidence="1" id="KW-0805">Transcription regulation</keyword>
<dbReference type="Proteomes" id="UP001500707">
    <property type="component" value="Unassembled WGS sequence"/>
</dbReference>
<evidence type="ECO:0000313" key="6">
    <source>
        <dbReference type="Proteomes" id="UP001500707"/>
    </source>
</evidence>
<dbReference type="EMBL" id="BAABCE010000014">
    <property type="protein sequence ID" value="GAA3574750.1"/>
    <property type="molecule type" value="Genomic_DNA"/>
</dbReference>
<evidence type="ECO:0000256" key="3">
    <source>
        <dbReference type="ARBA" id="ARBA00023163"/>
    </source>
</evidence>
<keyword evidence="6" id="KW-1185">Reference proteome</keyword>
<evidence type="ECO:0000256" key="1">
    <source>
        <dbReference type="ARBA" id="ARBA00023015"/>
    </source>
</evidence>
<sequence>MGGLTAMAGPRPIELGAVTVWSARTRPLIVRHPPTAPDAGRDYQLLLLREGEALVVPAGRATALRVGDVCVRLPEALLPLPRGRTEALLGRRFPCRDGVGVLLTRFLTRLTRDTGTFQPYDGPRLGTVLCDLVAALFTRALEAGPVQAPDPHRRALVAHLAAFVQRHLSDPQLTPTAVAAAHGISLSHLHRLFRDGGETVAAFIRRQRLERARFDLADPAQRDTPVHAIAARWGFPRATDFARAFRAAYGIPPTDYRRYAGS</sequence>
<dbReference type="PROSITE" id="PS01124">
    <property type="entry name" value="HTH_ARAC_FAMILY_2"/>
    <property type="match status" value="1"/>
</dbReference>
<evidence type="ECO:0000313" key="5">
    <source>
        <dbReference type="EMBL" id="GAA3574750.1"/>
    </source>
</evidence>
<keyword evidence="3" id="KW-0804">Transcription</keyword>
<dbReference type="Pfam" id="PF12833">
    <property type="entry name" value="HTH_18"/>
    <property type="match status" value="1"/>
</dbReference>